<keyword evidence="10" id="KW-0325">Glycoprotein</keyword>
<dbReference type="Gene3D" id="3.40.50.1820">
    <property type="entry name" value="alpha/beta hydrolase"/>
    <property type="match status" value="1"/>
</dbReference>
<evidence type="ECO:0000313" key="16">
    <source>
        <dbReference type="Proteomes" id="UP001187531"/>
    </source>
</evidence>
<reference evidence="15" key="1">
    <citation type="submission" date="2023-07" db="EMBL/GenBank/DDBJ databases">
        <title>Chromosome-level genome assembly of Artemia franciscana.</title>
        <authorList>
            <person name="Jo E."/>
        </authorList>
    </citation>
    <scope>NUCLEOTIDE SEQUENCE</scope>
    <source>
        <tissue evidence="15">Whole body</tissue>
    </source>
</reference>
<evidence type="ECO:0000256" key="8">
    <source>
        <dbReference type="ARBA" id="ARBA00023136"/>
    </source>
</evidence>
<evidence type="ECO:0000259" key="14">
    <source>
        <dbReference type="Pfam" id="PF00135"/>
    </source>
</evidence>
<organism evidence="15 16">
    <name type="scientific">Artemia franciscana</name>
    <name type="common">Brine shrimp</name>
    <name type="synonym">Artemia sanfranciscana</name>
    <dbReference type="NCBI Taxonomy" id="6661"/>
    <lineage>
        <taxon>Eukaryota</taxon>
        <taxon>Metazoa</taxon>
        <taxon>Ecdysozoa</taxon>
        <taxon>Arthropoda</taxon>
        <taxon>Crustacea</taxon>
        <taxon>Branchiopoda</taxon>
        <taxon>Anostraca</taxon>
        <taxon>Artemiidae</taxon>
        <taxon>Artemia</taxon>
    </lineage>
</organism>
<feature type="region of interest" description="Disordered" evidence="11">
    <location>
        <begin position="949"/>
        <end position="979"/>
    </location>
</feature>
<accession>A0AA88I659</accession>
<feature type="transmembrane region" description="Helical" evidence="12">
    <location>
        <begin position="655"/>
        <end position="678"/>
    </location>
</feature>
<dbReference type="PROSITE" id="PS00941">
    <property type="entry name" value="CARBOXYLESTERASE_B_2"/>
    <property type="match status" value="1"/>
</dbReference>
<keyword evidence="3" id="KW-1003">Cell membrane</keyword>
<feature type="chain" id="PRO_5041660867" description="Carboxylesterase type B domain-containing protein" evidence="13">
    <location>
        <begin position="18"/>
        <end position="1021"/>
    </location>
</feature>
<evidence type="ECO:0000256" key="3">
    <source>
        <dbReference type="ARBA" id="ARBA00022475"/>
    </source>
</evidence>
<dbReference type="PRINTS" id="PR01090">
    <property type="entry name" value="NEUROLIGIN"/>
</dbReference>
<dbReference type="GO" id="GO:0007416">
    <property type="term" value="P:synapse assembly"/>
    <property type="evidence" value="ECO:0007669"/>
    <property type="project" value="UniProtKB-ARBA"/>
</dbReference>
<dbReference type="SUPFAM" id="SSF53474">
    <property type="entry name" value="alpha/beta-Hydrolases"/>
    <property type="match status" value="1"/>
</dbReference>
<name>A0AA88I659_ARTSF</name>
<keyword evidence="8 12" id="KW-0472">Membrane</keyword>
<evidence type="ECO:0000256" key="7">
    <source>
        <dbReference type="ARBA" id="ARBA00022989"/>
    </source>
</evidence>
<comment type="caution">
    <text evidence="15">The sequence shown here is derived from an EMBL/GenBank/DDBJ whole genome shotgun (WGS) entry which is preliminary data.</text>
</comment>
<proteinExistence type="inferred from homology"/>
<feature type="region of interest" description="Disordered" evidence="11">
    <location>
        <begin position="616"/>
        <end position="642"/>
    </location>
</feature>
<dbReference type="InterPro" id="IPR000460">
    <property type="entry name" value="Nlgn"/>
</dbReference>
<feature type="compositionally biased region" description="Polar residues" evidence="11">
    <location>
        <begin position="998"/>
        <end position="1009"/>
    </location>
</feature>
<feature type="domain" description="Carboxylesterase type B" evidence="14">
    <location>
        <begin position="22"/>
        <end position="574"/>
    </location>
</feature>
<sequence>MKIEVVFVWFLYADGFAQLTGRTVKTKYGLVKGVLVVPPNKDLQPVEAFLGIPYASPPVGPLRFAPSVPPTAWNGVRNMDRFGPACPQVLPDISNEEEALKSVSKGRLSYFKRLLKYLRSQSEDCLYLNIYSPITVGSVDRAIKFPIIVFLHGESFNWGSGNPYDGSILSSYGDVVVVTLNYRLGILGFLRPSLNELEPANFGITDIISALRWIQDNIESFTGDPNTVTIMGHGAGGIVANFLIVSPFSQGLFQRVILMSGTSFSTEALAKNPRKQTIETSRTVNCPVSDIGDDTLVCLKFKRVTEIMKVQLYGPLYTTVLGPVVDGATVPSSIHDSMGAYNELFSRYDVMYGVTQAESLHGFNEATLADGLTEEDRNRAVRTFVRNVFESNIDAISAAIINEYTNWKSLTYDTKIFRDSLIDIISDAQTVCPMINLADIHSSLRAKSYFYVFAYQSTYGDYPKTWGSVRGEELAYVFGMPLIGGTNHLANNYTKPEMLLSEMMMTYWTNFARTGNPNHPPKQKFISLSTRDRQQFDPSHVTWPTYDRISRRHLHIDLRPQVRDHYKAEKVGLWSKLIPELLHSPQQDFPMFFPRAENEEVLLPEEEKILNRPINSDISSENVPDMTEETPEDSTVTNQHSELATESTVSVSQTVIIIAVIGSSLLILNICACIGIFYQQDKAKLRERLLNRNIFLRPVREGIGTDKSNQRSPRGISTSTLDAHSKVRDWIATRSVDAISDKNSEDADKVLTIRRVKRNSSAIKCDVAVGEELDSVVESRKLILPKVLPDLPQIKNDSGQEYVIIPQVENSKAIIEPDHNMHSNQNIVSSLRSPHSKKFNRLSTFEPLPNIETSASSVPTGTPLFCDLQRHEHVLPIDSVTVDPPCPIHGYVDIYKGAPEPLYATVKKDRRKPIPPPRVPSIDHKLYEHQSVEPAMIVRPGVRRVPKGVPEKPIIRMSDPPLASSEDSGSDVVPNSKVPKYKADKYPQIQNWYAHYGNVTSEPDVNTNSSEDKPGKSTEYL</sequence>
<dbReference type="Proteomes" id="UP001187531">
    <property type="component" value="Unassembled WGS sequence"/>
</dbReference>
<gene>
    <name evidence="15" type="ORF">QYM36_004784</name>
</gene>
<dbReference type="GO" id="GO:0007155">
    <property type="term" value="P:cell adhesion"/>
    <property type="evidence" value="ECO:0007669"/>
    <property type="project" value="UniProtKB-KW"/>
</dbReference>
<evidence type="ECO:0000256" key="5">
    <source>
        <dbReference type="ARBA" id="ARBA00022729"/>
    </source>
</evidence>
<evidence type="ECO:0000256" key="12">
    <source>
        <dbReference type="SAM" id="Phobius"/>
    </source>
</evidence>
<comment type="subcellular location">
    <subcellularLocation>
        <location evidence="1">Cell membrane</location>
        <topology evidence="1">Single-pass type I membrane protein</topology>
    </subcellularLocation>
</comment>
<comment type="similarity">
    <text evidence="2">Belongs to the type-B carboxylesterase/lipase family.</text>
</comment>
<keyword evidence="9" id="KW-1015">Disulfide bond</keyword>
<evidence type="ECO:0000256" key="11">
    <source>
        <dbReference type="SAM" id="MobiDB-lite"/>
    </source>
</evidence>
<dbReference type="InterPro" id="IPR029058">
    <property type="entry name" value="AB_hydrolase_fold"/>
</dbReference>
<keyword evidence="5 13" id="KW-0732">Signal</keyword>
<evidence type="ECO:0000256" key="4">
    <source>
        <dbReference type="ARBA" id="ARBA00022692"/>
    </source>
</evidence>
<dbReference type="InterPro" id="IPR019819">
    <property type="entry name" value="Carboxylesterase_B_CS"/>
</dbReference>
<feature type="compositionally biased region" description="Polar residues" evidence="11">
    <location>
        <begin position="633"/>
        <end position="642"/>
    </location>
</feature>
<evidence type="ECO:0000256" key="6">
    <source>
        <dbReference type="ARBA" id="ARBA00022889"/>
    </source>
</evidence>
<evidence type="ECO:0000256" key="2">
    <source>
        <dbReference type="ARBA" id="ARBA00005964"/>
    </source>
</evidence>
<dbReference type="AlphaFoldDB" id="A0AA88I659"/>
<keyword evidence="4 12" id="KW-0812">Transmembrane</keyword>
<protein>
    <recommendedName>
        <fullName evidence="14">Carboxylesterase type B domain-containing protein</fullName>
    </recommendedName>
</protein>
<feature type="region of interest" description="Disordered" evidence="11">
    <location>
        <begin position="997"/>
        <end position="1021"/>
    </location>
</feature>
<dbReference type="GO" id="GO:0042043">
    <property type="term" value="F:neurexin family protein binding"/>
    <property type="evidence" value="ECO:0007669"/>
    <property type="project" value="InterPro"/>
</dbReference>
<keyword evidence="6" id="KW-0130">Cell adhesion</keyword>
<evidence type="ECO:0000256" key="1">
    <source>
        <dbReference type="ARBA" id="ARBA00004251"/>
    </source>
</evidence>
<dbReference type="PANTHER" id="PTHR43903">
    <property type="entry name" value="NEUROLIGIN"/>
    <property type="match status" value="1"/>
</dbReference>
<dbReference type="InterPro" id="IPR002018">
    <property type="entry name" value="CarbesteraseB"/>
</dbReference>
<keyword evidence="7 12" id="KW-1133">Transmembrane helix</keyword>
<keyword evidence="16" id="KW-1185">Reference proteome</keyword>
<feature type="compositionally biased region" description="Basic and acidic residues" evidence="11">
    <location>
        <begin position="1010"/>
        <end position="1021"/>
    </location>
</feature>
<dbReference type="Pfam" id="PF00135">
    <property type="entry name" value="COesterase"/>
    <property type="match status" value="1"/>
</dbReference>
<dbReference type="EMBL" id="JAVRJZ010000008">
    <property type="protein sequence ID" value="KAK2719071.1"/>
    <property type="molecule type" value="Genomic_DNA"/>
</dbReference>
<evidence type="ECO:0000313" key="15">
    <source>
        <dbReference type="EMBL" id="KAK2719071.1"/>
    </source>
</evidence>
<feature type="signal peptide" evidence="13">
    <location>
        <begin position="1"/>
        <end position="17"/>
    </location>
</feature>
<evidence type="ECO:0000256" key="10">
    <source>
        <dbReference type="ARBA" id="ARBA00023180"/>
    </source>
</evidence>
<dbReference type="GO" id="GO:0005886">
    <property type="term" value="C:plasma membrane"/>
    <property type="evidence" value="ECO:0007669"/>
    <property type="project" value="UniProtKB-SubCell"/>
</dbReference>
<evidence type="ECO:0000256" key="13">
    <source>
        <dbReference type="SAM" id="SignalP"/>
    </source>
</evidence>
<evidence type="ECO:0000256" key="9">
    <source>
        <dbReference type="ARBA" id="ARBA00023157"/>
    </source>
</evidence>
<dbReference type="InterPro" id="IPR051093">
    <property type="entry name" value="Neuroligin/BSAL"/>
</dbReference>